<keyword evidence="2" id="KW-1185">Reference proteome</keyword>
<organism evidence="1 2">
    <name type="scientific">Nocardioides gansuensis</name>
    <dbReference type="NCBI Taxonomy" id="2138300"/>
    <lineage>
        <taxon>Bacteria</taxon>
        <taxon>Bacillati</taxon>
        <taxon>Actinomycetota</taxon>
        <taxon>Actinomycetes</taxon>
        <taxon>Propionibacteriales</taxon>
        <taxon>Nocardioidaceae</taxon>
        <taxon>Nocardioides</taxon>
    </lineage>
</organism>
<dbReference type="EMBL" id="QDGZ01000004">
    <property type="protein sequence ID" value="PVG82733.1"/>
    <property type="molecule type" value="Genomic_DNA"/>
</dbReference>
<sequence>MLDLIAAAYVDLDYVAPRYCDFSPGEFVCGRSGMLTDHGLSRVVTSPTMVAPYYDRVGFRREGAGFVLDP</sequence>
<evidence type="ECO:0000313" key="2">
    <source>
        <dbReference type="Proteomes" id="UP000246018"/>
    </source>
</evidence>
<proteinExistence type="predicted"/>
<dbReference type="AlphaFoldDB" id="A0A2T8FAL4"/>
<gene>
    <name evidence="1" type="ORF">DDE18_10230</name>
</gene>
<name>A0A2T8FAL4_9ACTN</name>
<reference evidence="1 2" key="1">
    <citation type="submission" date="2018-04" db="EMBL/GenBank/DDBJ databases">
        <title>Genome of Nocardioides gansuensis WSJ-1.</title>
        <authorList>
            <person name="Wu S."/>
            <person name="Wang G."/>
        </authorList>
    </citation>
    <scope>NUCLEOTIDE SEQUENCE [LARGE SCALE GENOMIC DNA]</scope>
    <source>
        <strain evidence="1 2">WSJ-1</strain>
    </source>
</reference>
<dbReference type="Proteomes" id="UP000246018">
    <property type="component" value="Unassembled WGS sequence"/>
</dbReference>
<evidence type="ECO:0000313" key="1">
    <source>
        <dbReference type="EMBL" id="PVG82733.1"/>
    </source>
</evidence>
<comment type="caution">
    <text evidence="1">The sequence shown here is derived from an EMBL/GenBank/DDBJ whole genome shotgun (WGS) entry which is preliminary data.</text>
</comment>
<protein>
    <submittedName>
        <fullName evidence="1">Uncharacterized protein</fullName>
    </submittedName>
</protein>
<accession>A0A2T8FAL4</accession>